<dbReference type="RefSeq" id="WP_108885993.1">
    <property type="nucleotide sequence ID" value="NZ_OMOJ01000003.1"/>
</dbReference>
<proteinExistence type="predicted"/>
<organism evidence="1 2">
    <name type="scientific">Pseudoprimorskyibacter insulae</name>
    <dbReference type="NCBI Taxonomy" id="1695997"/>
    <lineage>
        <taxon>Bacteria</taxon>
        <taxon>Pseudomonadati</taxon>
        <taxon>Pseudomonadota</taxon>
        <taxon>Alphaproteobacteria</taxon>
        <taxon>Rhodobacterales</taxon>
        <taxon>Paracoccaceae</taxon>
        <taxon>Pseudoprimorskyibacter</taxon>
    </lineage>
</organism>
<keyword evidence="2" id="KW-1185">Reference proteome</keyword>
<dbReference type="Proteomes" id="UP000244904">
    <property type="component" value="Unassembled WGS sequence"/>
</dbReference>
<gene>
    <name evidence="1" type="ORF">PRI8871_01919</name>
</gene>
<dbReference type="AlphaFoldDB" id="A0A2R8AW18"/>
<evidence type="ECO:0000313" key="2">
    <source>
        <dbReference type="Proteomes" id="UP000244904"/>
    </source>
</evidence>
<protein>
    <submittedName>
        <fullName evidence="1">Uncharacterized protein</fullName>
    </submittedName>
</protein>
<reference evidence="2" key="1">
    <citation type="submission" date="2018-03" db="EMBL/GenBank/DDBJ databases">
        <authorList>
            <person name="Rodrigo-Torres L."/>
            <person name="Arahal R. D."/>
            <person name="Lucena T."/>
        </authorList>
    </citation>
    <scope>NUCLEOTIDE SEQUENCE [LARGE SCALE GENOMIC DNA]</scope>
    <source>
        <strain evidence="2">CECT 8871</strain>
    </source>
</reference>
<evidence type="ECO:0000313" key="1">
    <source>
        <dbReference type="EMBL" id="SPF80117.1"/>
    </source>
</evidence>
<dbReference type="EMBL" id="OMOJ01000003">
    <property type="protein sequence ID" value="SPF80117.1"/>
    <property type="molecule type" value="Genomic_DNA"/>
</dbReference>
<accession>A0A2R8AW18</accession>
<sequence length="66" mass="7004">MSTRKSNSRNVFTVEWMILATMSAAFALSIVTKLAAAPLMDVADTTASKLGALDVVGSSRIVLMQD</sequence>
<name>A0A2R8AW18_9RHOB</name>